<feature type="domain" description="AAA+ ATPase" evidence="5">
    <location>
        <begin position="254"/>
        <end position="391"/>
    </location>
</feature>
<dbReference type="Gene3D" id="3.40.50.300">
    <property type="entry name" value="P-loop containing nucleotide triphosphate hydrolases"/>
    <property type="match status" value="1"/>
</dbReference>
<dbReference type="SUPFAM" id="SSF52540">
    <property type="entry name" value="P-loop containing nucleoside triphosphate hydrolases"/>
    <property type="match status" value="1"/>
</dbReference>
<evidence type="ECO:0000259" key="5">
    <source>
        <dbReference type="SMART" id="SM00382"/>
    </source>
</evidence>
<name>A0A2S8F8C8_9BACT</name>
<evidence type="ECO:0000313" key="6">
    <source>
        <dbReference type="EMBL" id="PQO28416.1"/>
    </source>
</evidence>
<evidence type="ECO:0000313" key="7">
    <source>
        <dbReference type="Proteomes" id="UP000240009"/>
    </source>
</evidence>
<dbReference type="GO" id="GO:0005524">
    <property type="term" value="F:ATP binding"/>
    <property type="evidence" value="ECO:0007669"/>
    <property type="project" value="UniProtKB-KW"/>
</dbReference>
<reference evidence="6 7" key="1">
    <citation type="submission" date="2018-02" db="EMBL/GenBank/DDBJ databases">
        <title>Comparative genomes isolates from brazilian mangrove.</title>
        <authorList>
            <person name="Araujo J.E."/>
            <person name="Taketani R.G."/>
            <person name="Silva M.C.P."/>
            <person name="Loureco M.V."/>
            <person name="Andreote F.D."/>
        </authorList>
    </citation>
    <scope>NUCLEOTIDE SEQUENCE [LARGE SCALE GENOMIC DNA]</scope>
    <source>
        <strain evidence="6 7">HEX-2 MGV</strain>
    </source>
</reference>
<dbReference type="SMART" id="SM00382">
    <property type="entry name" value="AAA"/>
    <property type="match status" value="1"/>
</dbReference>
<dbReference type="RefSeq" id="WP_105355348.1">
    <property type="nucleotide sequence ID" value="NZ_PUIA01000049.1"/>
</dbReference>
<evidence type="ECO:0000256" key="4">
    <source>
        <dbReference type="ARBA" id="ARBA00040480"/>
    </source>
</evidence>
<organism evidence="6 7">
    <name type="scientific">Blastopirellula marina</name>
    <dbReference type="NCBI Taxonomy" id="124"/>
    <lineage>
        <taxon>Bacteria</taxon>
        <taxon>Pseudomonadati</taxon>
        <taxon>Planctomycetota</taxon>
        <taxon>Planctomycetia</taxon>
        <taxon>Pirellulales</taxon>
        <taxon>Pirellulaceae</taxon>
        <taxon>Blastopirellula</taxon>
    </lineage>
</organism>
<comment type="caution">
    <text evidence="6">The sequence shown here is derived from an EMBL/GenBank/DDBJ whole genome shotgun (WGS) entry which is preliminary data.</text>
</comment>
<evidence type="ECO:0000256" key="3">
    <source>
        <dbReference type="ARBA" id="ARBA00038088"/>
    </source>
</evidence>
<accession>A0A2S8F8C8</accession>
<dbReference type="OrthoDB" id="9806903at2"/>
<sequence>MRLAEEIQELVRAGFSGIWVRSCEQDDAIAELAQLCRDEDWRMSTWDIDVGLRGAPTEQLESQAVSVTDPLGAVRYLESLPSNGQPSLLVLSNLHRFLGSAEVVQAIFHQVSQGKAHQRFLVVLAPVVQLPVELERVFTVVEHELPSREQLTEIAADIATEGDEFPAGVERERILDAACGLSRYEAENAFALSLVRHGRLEPSAIWQLKSQTLIKSGLLSLHRGGESFAELGGLASLKQFCCQALRSQESRSVQAKGVLLLGVPGTGKSAFAKALGREIGRPTLTLDVGALMGGIVGQTEERTRRALKIIDAMQPAVLFIDELEKTLGGTSNSGQTDSGVGSRMLGTLLTWLADHESDVFVIATSNDVSKLPPELTRAERFDAIFFLDLPGKSQKEAIWPMYLDRFGLDPSQDLPNDGSWTGAEIRACCRLAALLNVSLVQAAQNVVPVAVTSAESVERLRSWASGRCLSAESGGVFTTTTQATRKLRRRLTQNPESN</sequence>
<keyword evidence="1" id="KW-0547">Nucleotide-binding</keyword>
<dbReference type="Proteomes" id="UP000240009">
    <property type="component" value="Unassembled WGS sequence"/>
</dbReference>
<evidence type="ECO:0000256" key="2">
    <source>
        <dbReference type="ARBA" id="ARBA00022840"/>
    </source>
</evidence>
<dbReference type="InterPro" id="IPR027417">
    <property type="entry name" value="P-loop_NTPase"/>
</dbReference>
<protein>
    <recommendedName>
        <fullName evidence="4">Uncharacterized AAA domain-containing protein ycf46</fullName>
    </recommendedName>
</protein>
<proteinExistence type="inferred from homology"/>
<dbReference type="InterPro" id="IPR003593">
    <property type="entry name" value="AAA+_ATPase"/>
</dbReference>
<dbReference type="AlphaFoldDB" id="A0A2S8F8C8"/>
<comment type="similarity">
    <text evidence="3">Belongs to the AAA ATPase family. Highly divergent.</text>
</comment>
<dbReference type="Pfam" id="PF00004">
    <property type="entry name" value="AAA"/>
    <property type="match status" value="1"/>
</dbReference>
<dbReference type="GO" id="GO:0016887">
    <property type="term" value="F:ATP hydrolysis activity"/>
    <property type="evidence" value="ECO:0007669"/>
    <property type="project" value="InterPro"/>
</dbReference>
<keyword evidence="2" id="KW-0067">ATP-binding</keyword>
<dbReference type="PANTHER" id="PTHR42960">
    <property type="entry name" value="YCF46 PROTEIN"/>
    <property type="match status" value="1"/>
</dbReference>
<gene>
    <name evidence="6" type="ORF">C5Y96_16040</name>
</gene>
<dbReference type="PANTHER" id="PTHR42960:SF1">
    <property type="entry name" value="YCF46 PROTEIN"/>
    <property type="match status" value="1"/>
</dbReference>
<dbReference type="InterPro" id="IPR003959">
    <property type="entry name" value="ATPase_AAA_core"/>
</dbReference>
<dbReference type="InterPro" id="IPR052381">
    <property type="entry name" value="AAA_domain_protein"/>
</dbReference>
<evidence type="ECO:0000256" key="1">
    <source>
        <dbReference type="ARBA" id="ARBA00022741"/>
    </source>
</evidence>
<dbReference type="EMBL" id="PUIA01000049">
    <property type="protein sequence ID" value="PQO28416.1"/>
    <property type="molecule type" value="Genomic_DNA"/>
</dbReference>